<name>A0A7Z0QLW7_9BRAD</name>
<dbReference type="Proteomes" id="UP000564836">
    <property type="component" value="Plasmid pBb323S2a"/>
</dbReference>
<proteinExistence type="predicted"/>
<geneLocation type="plasmid" evidence="2 3">
    <name>pBb323S2a</name>
</geneLocation>
<organism evidence="1">
    <name type="scientific">Bradyrhizobium barranii subsp. barranii</name>
    <dbReference type="NCBI Taxonomy" id="2823807"/>
    <lineage>
        <taxon>Bacteria</taxon>
        <taxon>Pseudomonadati</taxon>
        <taxon>Pseudomonadota</taxon>
        <taxon>Alphaproteobacteria</taxon>
        <taxon>Hyphomicrobiales</taxon>
        <taxon>Nitrobacteraceae</taxon>
        <taxon>Bradyrhizobium</taxon>
        <taxon>Bradyrhizobium barranii</taxon>
    </lineage>
</organism>
<accession>A0A7Z0QLW7</accession>
<dbReference type="AlphaFoldDB" id="A0A7Z0QLW7"/>
<gene>
    <name evidence="2" type="ORF">G6321_00001090</name>
    <name evidence="1" type="ORF">G6321_53985</name>
</gene>
<dbReference type="EMBL" id="JACBFH010000004">
    <property type="protein sequence ID" value="NYY96816.1"/>
    <property type="molecule type" value="Genomic_DNA"/>
</dbReference>
<evidence type="ECO:0000313" key="2">
    <source>
        <dbReference type="EMBL" id="UGX89715.1"/>
    </source>
</evidence>
<reference evidence="1" key="2">
    <citation type="submission" date="2020-06" db="EMBL/GenBank/DDBJ databases">
        <title>Whole Genome Sequence of Bradyrhizobium sp. Strain 323S2.</title>
        <authorList>
            <person name="Bromfield E.S.P."/>
        </authorList>
    </citation>
    <scope>NUCLEOTIDE SEQUENCE [LARGE SCALE GENOMIC DNA]</scope>
    <source>
        <strain evidence="1">323S2</strain>
    </source>
</reference>
<dbReference type="EMBL" id="CP088278">
    <property type="protein sequence ID" value="UGX89715.1"/>
    <property type="molecule type" value="Genomic_DNA"/>
</dbReference>
<protein>
    <submittedName>
        <fullName evidence="1">Uncharacterized protein</fullName>
    </submittedName>
</protein>
<dbReference type="Gene3D" id="3.30.870.10">
    <property type="entry name" value="Endonuclease Chain A"/>
    <property type="match status" value="1"/>
</dbReference>
<keyword evidence="2" id="KW-0614">Plasmid</keyword>
<sequence>MAALLDMVVREVVPTKDGLPNPGCSFHPKLLIFEYEPKDGNRKAATSDVRMFVCTRNITTDDSVDTIASLRLIERKSITENGKRLCSFLQAALRETHEEIPTGVSSLLKYVEKVDLEPLQTASPIDAIEFFGQIPGQEPLSSLISRSADGVEERIVVSPFIDKTTLSSFLLGEQRKTSLLSERRDFAKICGLIEGDKFLKENFDCYEINRNGDQSFHSLHAKLVLDKTKSATAVTAGSANATLRAWTGANWEAVIRFRTSPGYYKKVFEDLFVDSEAENRAALCIPFLPAPEAPVDDPPKEVIANLISRAQLSYAISSPNDTSASVAVAITLGESDFDIKAISFRLLGEVEGHEASPEKQTWKVSWDVPIASFSSILSISVTFVSRDGEERIGVNRCLSVDPALLSRRNQGLLSELVQTQGIHQILSAILEGVDFGFSSHLGDGVGASWTWGDGPGLPVANLEALVFLCLKDDPESQAKRSMISDIMSAKFFEPPGGADSERIGRHRRLFESTKKLWMQLESEFPVEAS</sequence>
<evidence type="ECO:0000313" key="1">
    <source>
        <dbReference type="EMBL" id="NYY96816.1"/>
    </source>
</evidence>
<dbReference type="RefSeq" id="WP_166354172.1">
    <property type="nucleotide sequence ID" value="NZ_CP049700.1"/>
</dbReference>
<evidence type="ECO:0000313" key="3">
    <source>
        <dbReference type="Proteomes" id="UP000564836"/>
    </source>
</evidence>
<reference evidence="2 3" key="1">
    <citation type="journal article" date="2017" name="Syst. Appl. Microbiol.">
        <title>Soybeans inoculated with root zone soils of Canadian native legumes harbour diverse and novel Bradyrhizobium spp. that possess agricultural potential.</title>
        <authorList>
            <person name="Bromfield E.S.P."/>
            <person name="Cloutier S."/>
            <person name="Tambong J.T."/>
            <person name="Tran Thi T.V."/>
        </authorList>
    </citation>
    <scope>NUCLEOTIDE SEQUENCE [LARGE SCALE GENOMIC DNA]</scope>
    <source>
        <strain evidence="2 3">323S2</strain>
    </source>
</reference>
<reference evidence="2 3" key="3">
    <citation type="journal article" date="2022" name="Int. J. Syst. Evol. Microbiol.">
        <title>Strains of Bradyrhizobium barranii sp. nov. associated with legumes native to Canada are symbionts of soybeans and belong to different subspecies (subsp. barranii subsp. nov. and subsp. apii subsp. nov.) and symbiovars (sv. glycinearum and sv. septentrionale).</title>
        <authorList>
            <person name="Bromfield E.S.P."/>
            <person name="Cloutier S."/>
            <person name="Wasai-Hara S."/>
            <person name="Minamisawa K."/>
        </authorList>
    </citation>
    <scope>NUCLEOTIDE SEQUENCE [LARGE SCALE GENOMIC DNA]</scope>
    <source>
        <strain evidence="3">323S2</strain>
        <plasmid evidence="2 3">pBb323S2a</plasmid>
    </source>
</reference>